<organism evidence="2 3">
    <name type="scientific">Croceicoccus naphthovorans</name>
    <dbReference type="NCBI Taxonomy" id="1348774"/>
    <lineage>
        <taxon>Bacteria</taxon>
        <taxon>Pseudomonadati</taxon>
        <taxon>Pseudomonadota</taxon>
        <taxon>Alphaproteobacteria</taxon>
        <taxon>Sphingomonadales</taxon>
        <taxon>Erythrobacteraceae</taxon>
        <taxon>Croceicoccus</taxon>
    </lineage>
</organism>
<sequence>MQPNRVYSPADRRQTQRRAGCRERALTGNALSGLIWDDLIAGAEKIQPFGVGRAYRAVRAREMIEACNVDADSTVAE</sequence>
<name>A0A0G3XH71_9SPHN</name>
<feature type="compositionally biased region" description="Basic and acidic residues" evidence="1">
    <location>
        <begin position="10"/>
        <end position="21"/>
    </location>
</feature>
<keyword evidence="3" id="KW-1185">Reference proteome</keyword>
<gene>
    <name evidence="2" type="ORF">AB433_06505</name>
</gene>
<dbReference type="AlphaFoldDB" id="A0A0G3XH71"/>
<reference evidence="2 3" key="1">
    <citation type="submission" date="2015-06" db="EMBL/GenBank/DDBJ databases">
        <authorList>
            <person name="Zeng Y."/>
            <person name="Huang Y."/>
        </authorList>
    </citation>
    <scope>NUCLEOTIDE SEQUENCE [LARGE SCALE GENOMIC DNA]</scope>
    <source>
        <strain evidence="2 3">PQ-2</strain>
    </source>
</reference>
<feature type="region of interest" description="Disordered" evidence="1">
    <location>
        <begin position="1"/>
        <end position="21"/>
    </location>
</feature>
<protein>
    <submittedName>
        <fullName evidence="2">Uncharacterized protein</fullName>
    </submittedName>
</protein>
<proteinExistence type="predicted"/>
<dbReference type="EMBL" id="CP011770">
    <property type="protein sequence ID" value="AKM09708.1"/>
    <property type="molecule type" value="Genomic_DNA"/>
</dbReference>
<dbReference type="STRING" id="1348774.AB433_06505"/>
<dbReference type="Proteomes" id="UP000035287">
    <property type="component" value="Chromosome"/>
</dbReference>
<evidence type="ECO:0000313" key="2">
    <source>
        <dbReference type="EMBL" id="AKM09708.1"/>
    </source>
</evidence>
<dbReference type="KEGG" id="cna:AB433_06505"/>
<accession>A0A0G3XH71</accession>
<evidence type="ECO:0000256" key="1">
    <source>
        <dbReference type="SAM" id="MobiDB-lite"/>
    </source>
</evidence>
<evidence type="ECO:0000313" key="3">
    <source>
        <dbReference type="Proteomes" id="UP000035287"/>
    </source>
</evidence>